<evidence type="ECO:0008006" key="4">
    <source>
        <dbReference type="Google" id="ProtNLM"/>
    </source>
</evidence>
<feature type="coiled-coil region" evidence="1">
    <location>
        <begin position="92"/>
        <end position="119"/>
    </location>
</feature>
<dbReference type="InterPro" id="IPR055766">
    <property type="entry name" value="DUF7342"/>
</dbReference>
<dbReference type="OMA" id="NIASDWE"/>
<protein>
    <recommendedName>
        <fullName evidence="4">Transcriptional regulator</fullName>
    </recommendedName>
</protein>
<sequence>MADAPGVEAWREHTSAFDRVWSIATTVSQPRTASYIADEAYVSENMALDHLKRLVELNVLLESDNEGATMYSPDPLYMRMQVLRELLDEHGRQGLDELRDELQEQMDALEGREQDLAEYRLGLVEEATDVRERYTSRPLHTSRTE</sequence>
<dbReference type="Proteomes" id="UP000182829">
    <property type="component" value="Unassembled WGS sequence"/>
</dbReference>
<proteinExistence type="predicted"/>
<organism evidence="2 3">
    <name type="scientific">Natronobacterium gregoryi</name>
    <dbReference type="NCBI Taxonomy" id="44930"/>
    <lineage>
        <taxon>Archaea</taxon>
        <taxon>Methanobacteriati</taxon>
        <taxon>Methanobacteriota</taxon>
        <taxon>Stenosarchaea group</taxon>
        <taxon>Halobacteria</taxon>
        <taxon>Halobacteriales</taxon>
        <taxon>Natrialbaceae</taxon>
        <taxon>Natronobacterium</taxon>
    </lineage>
</organism>
<evidence type="ECO:0000256" key="1">
    <source>
        <dbReference type="SAM" id="Coils"/>
    </source>
</evidence>
<reference evidence="2 3" key="1">
    <citation type="submission" date="2016-10" db="EMBL/GenBank/DDBJ databases">
        <authorList>
            <person name="de Groot N.N."/>
        </authorList>
    </citation>
    <scope>NUCLEOTIDE SEQUENCE [LARGE SCALE GENOMIC DNA]</scope>
    <source>
        <strain evidence="2 3">SP2</strain>
    </source>
</reference>
<dbReference type="EMBL" id="FORO01000033">
    <property type="protein sequence ID" value="SFJ48359.1"/>
    <property type="molecule type" value="Genomic_DNA"/>
</dbReference>
<dbReference type="SUPFAM" id="SSF46785">
    <property type="entry name" value="Winged helix' DNA-binding domain"/>
    <property type="match status" value="1"/>
</dbReference>
<dbReference type="AlphaFoldDB" id="A0A1I3RRP3"/>
<name>A0A1I3RRP3_9EURY</name>
<evidence type="ECO:0000313" key="2">
    <source>
        <dbReference type="EMBL" id="SFJ48359.1"/>
    </source>
</evidence>
<evidence type="ECO:0000313" key="3">
    <source>
        <dbReference type="Proteomes" id="UP000182829"/>
    </source>
</evidence>
<dbReference type="Pfam" id="PF24033">
    <property type="entry name" value="DUF7342"/>
    <property type="match status" value="1"/>
</dbReference>
<dbReference type="OrthoDB" id="183382at2157"/>
<keyword evidence="1" id="KW-0175">Coiled coil</keyword>
<accession>A0A1I3RRP3</accession>
<gene>
    <name evidence="2" type="ORF">SAMN05443661_13327</name>
</gene>
<dbReference type="InterPro" id="IPR036390">
    <property type="entry name" value="WH_DNA-bd_sf"/>
</dbReference>